<accession>A0AC35TII8</accession>
<evidence type="ECO:0000313" key="2">
    <source>
        <dbReference type="WBParaSite" id="RSKR_0000089300.1"/>
    </source>
</evidence>
<dbReference type="WBParaSite" id="RSKR_0000089300.1">
    <property type="protein sequence ID" value="RSKR_0000089300.1"/>
    <property type="gene ID" value="RSKR_0000089300"/>
</dbReference>
<protein>
    <submittedName>
        <fullName evidence="2">Protein kinase domain-containing protein</fullName>
    </submittedName>
</protein>
<dbReference type="Proteomes" id="UP000095286">
    <property type="component" value="Unplaced"/>
</dbReference>
<sequence>MVAKRAPALGRLRTMSMMSSEHEINSTRLLDELAKQLPDESPLRIKSFNETHIECKPLGTGRFGDVFQYLNKQTNRFVAGKIVKMEMFNHYFQDWSKISLRVGVFLNELEILHKVSCEHERIANVTGIYSDYTQLIVFTEYLTNGSVKDILKDDKGLSEKTSLKYFYQICEALFYLHNQKIPIIHRDIKATNVLVDSFDNIKIANFGMVRDLAIDGFGIAVASEITVDFRGTMLYVAPEVLTSDLGPGNRNAYGKAADLWALGEILYLFII</sequence>
<organism evidence="1 2">
    <name type="scientific">Rhabditophanes sp. KR3021</name>
    <dbReference type="NCBI Taxonomy" id="114890"/>
    <lineage>
        <taxon>Eukaryota</taxon>
        <taxon>Metazoa</taxon>
        <taxon>Ecdysozoa</taxon>
        <taxon>Nematoda</taxon>
        <taxon>Chromadorea</taxon>
        <taxon>Rhabditida</taxon>
        <taxon>Tylenchina</taxon>
        <taxon>Panagrolaimomorpha</taxon>
        <taxon>Strongyloidoidea</taxon>
        <taxon>Alloionematidae</taxon>
        <taxon>Rhabditophanes</taxon>
    </lineage>
</organism>
<evidence type="ECO:0000313" key="1">
    <source>
        <dbReference type="Proteomes" id="UP000095286"/>
    </source>
</evidence>
<reference evidence="2" key="1">
    <citation type="submission" date="2016-11" db="UniProtKB">
        <authorList>
            <consortium name="WormBaseParasite"/>
        </authorList>
    </citation>
    <scope>IDENTIFICATION</scope>
    <source>
        <strain evidence="2">KR3021</strain>
    </source>
</reference>
<proteinExistence type="predicted"/>
<name>A0AC35TII8_9BILA</name>